<name>A0AAV2YWI4_9STRA</name>
<comment type="caution">
    <text evidence="4">The sequence shown here is derived from an EMBL/GenBank/DDBJ whole genome shotgun (WGS) entry which is preliminary data.</text>
</comment>
<dbReference type="EMBL" id="DAKRPA010000118">
    <property type="protein sequence ID" value="DAZ98036.1"/>
    <property type="molecule type" value="Genomic_DNA"/>
</dbReference>
<dbReference type="Pfam" id="PF08610">
    <property type="entry name" value="Pex16"/>
    <property type="match status" value="1"/>
</dbReference>
<proteinExistence type="inferred from homology"/>
<feature type="compositionally biased region" description="Polar residues" evidence="3">
    <location>
        <begin position="186"/>
        <end position="201"/>
    </location>
</feature>
<keyword evidence="5" id="KW-1185">Reference proteome</keyword>
<accession>A0AAV2YWI4</accession>
<keyword evidence="2" id="KW-0962">Peroxisome biogenesis</keyword>
<dbReference type="InterPro" id="IPR013919">
    <property type="entry name" value="Pex16"/>
</dbReference>
<dbReference type="PANTHER" id="PTHR13299:SF0">
    <property type="entry name" value="PEROXISOMAL MEMBRANE PROTEIN PEX16"/>
    <property type="match status" value="1"/>
</dbReference>
<evidence type="ECO:0000256" key="3">
    <source>
        <dbReference type="SAM" id="MobiDB-lite"/>
    </source>
</evidence>
<reference evidence="4" key="2">
    <citation type="journal article" date="2023" name="Microbiol Resour">
        <title>Decontamination and Annotation of the Draft Genome Sequence of the Oomycete Lagenidium giganteum ARSEF 373.</title>
        <authorList>
            <person name="Morgan W.R."/>
            <person name="Tartar A."/>
        </authorList>
    </citation>
    <scope>NUCLEOTIDE SEQUENCE</scope>
    <source>
        <strain evidence="4">ARSEF 373</strain>
    </source>
</reference>
<comment type="subcellular location">
    <subcellularLocation>
        <location evidence="2">Peroxisome membrane</location>
    </subcellularLocation>
</comment>
<sequence length="353" mass="38595">MSTANENPDVMVPPSGTTTAASRELIRKYEAWVCANPAIARNMESLFYIAPQLAPKWLGDRDVMTELGYSFVGLLRLFHDHILYKSTATDTGASSIVRAARVPLSVLSHVQVFAEVLARKLGGEASKWRVIVVIECVKMICRVVLLLQRRRAMLIAGGKYKAIEVTPVAADQLSAKKSVGARTGKSFANPSASRTPPKQPTLPTIVSFNDATIAVHNNSENRVLAGELLHILRPPVYALLLSRSRSQSWGPLLVSLAMELSSLALTTPLPSDQPAPPAPPMLTKLHADEVSSRKLALLMYLLRDPVFATATKPVANKISDLFDPVPLVGKIVRYASTGILDYYHQYYFYTSAS</sequence>
<evidence type="ECO:0000256" key="2">
    <source>
        <dbReference type="RuleBase" id="RU365003"/>
    </source>
</evidence>
<organism evidence="4 5">
    <name type="scientific">Lagenidium giganteum</name>
    <dbReference type="NCBI Taxonomy" id="4803"/>
    <lineage>
        <taxon>Eukaryota</taxon>
        <taxon>Sar</taxon>
        <taxon>Stramenopiles</taxon>
        <taxon>Oomycota</taxon>
        <taxon>Peronosporomycetes</taxon>
        <taxon>Pythiales</taxon>
        <taxon>Pythiaceae</taxon>
    </lineage>
</organism>
<protein>
    <recommendedName>
        <fullName evidence="2">Peroxisomal membrane protein PEX16</fullName>
    </recommendedName>
</protein>
<comment type="similarity">
    <text evidence="1 2">Belongs to the peroxin-16 family.</text>
</comment>
<reference evidence="4" key="1">
    <citation type="submission" date="2022-11" db="EMBL/GenBank/DDBJ databases">
        <authorList>
            <person name="Morgan W.R."/>
            <person name="Tartar A."/>
        </authorList>
    </citation>
    <scope>NUCLEOTIDE SEQUENCE</scope>
    <source>
        <strain evidence="4">ARSEF 373</strain>
    </source>
</reference>
<dbReference type="GO" id="GO:0007031">
    <property type="term" value="P:peroxisome organization"/>
    <property type="evidence" value="ECO:0007669"/>
    <property type="project" value="UniProtKB-KW"/>
</dbReference>
<evidence type="ECO:0000256" key="1">
    <source>
        <dbReference type="ARBA" id="ARBA00009505"/>
    </source>
</evidence>
<evidence type="ECO:0000313" key="4">
    <source>
        <dbReference type="EMBL" id="DAZ98036.1"/>
    </source>
</evidence>
<feature type="region of interest" description="Disordered" evidence="3">
    <location>
        <begin position="181"/>
        <end position="201"/>
    </location>
</feature>
<gene>
    <name evidence="4" type="ORF">N0F65_004526</name>
</gene>
<dbReference type="PANTHER" id="PTHR13299">
    <property type="entry name" value="PEROXISOMAL MEMBRANE PROTEIN PEX16"/>
    <property type="match status" value="1"/>
</dbReference>
<dbReference type="GO" id="GO:0005778">
    <property type="term" value="C:peroxisomal membrane"/>
    <property type="evidence" value="ECO:0007669"/>
    <property type="project" value="UniProtKB-SubCell"/>
</dbReference>
<dbReference type="Proteomes" id="UP001146120">
    <property type="component" value="Unassembled WGS sequence"/>
</dbReference>
<dbReference type="AlphaFoldDB" id="A0AAV2YWI4"/>
<evidence type="ECO:0000313" key="5">
    <source>
        <dbReference type="Proteomes" id="UP001146120"/>
    </source>
</evidence>
<keyword evidence="2" id="KW-0576">Peroxisome</keyword>